<keyword evidence="5" id="KW-1185">Reference proteome</keyword>
<dbReference type="SMART" id="SM00382">
    <property type="entry name" value="AAA"/>
    <property type="match status" value="2"/>
</dbReference>
<dbReference type="Pfam" id="PF00005">
    <property type="entry name" value="ABC_tran"/>
    <property type="match status" value="2"/>
</dbReference>
<feature type="domain" description="ABC transporter" evidence="3">
    <location>
        <begin position="7"/>
        <end position="248"/>
    </location>
</feature>
<evidence type="ECO:0000256" key="2">
    <source>
        <dbReference type="ARBA" id="ARBA00022840"/>
    </source>
</evidence>
<evidence type="ECO:0000313" key="5">
    <source>
        <dbReference type="Proteomes" id="UP000006048"/>
    </source>
</evidence>
<dbReference type="STRING" id="869212.Turpa_3692"/>
<proteinExistence type="predicted"/>
<dbReference type="InterPro" id="IPR003593">
    <property type="entry name" value="AAA+_ATPase"/>
</dbReference>
<dbReference type="RefSeq" id="WP_014804803.1">
    <property type="nucleotide sequence ID" value="NC_018020.1"/>
</dbReference>
<evidence type="ECO:0000259" key="3">
    <source>
        <dbReference type="PROSITE" id="PS50893"/>
    </source>
</evidence>
<dbReference type="Proteomes" id="UP000006048">
    <property type="component" value="Chromosome"/>
</dbReference>
<dbReference type="SUPFAM" id="SSF52540">
    <property type="entry name" value="P-loop containing nucleoside triphosphate hydrolases"/>
    <property type="match status" value="2"/>
</dbReference>
<dbReference type="EMBL" id="CP002959">
    <property type="protein sequence ID" value="AFM14326.1"/>
    <property type="molecule type" value="Genomic_DNA"/>
</dbReference>
<dbReference type="HOGENOM" id="CLU_000604_45_2_12"/>
<accession>I4BAL9</accession>
<keyword evidence="2" id="KW-0067">ATP-binding</keyword>
<dbReference type="InterPro" id="IPR003439">
    <property type="entry name" value="ABC_transporter-like_ATP-bd"/>
</dbReference>
<dbReference type="OrthoDB" id="342071at2"/>
<sequence>MGPNLIASVEGASVARAGKVVLTDLNLKIHSGDRIYVSGENGAGKSSLLSLFAGRLHPWQNQGERKFPWLAPHESLFHLRRYVALVGREEQLRLQKIYAQQTVRDLLLGHSDGDDFLYRDPAPQDIHRVDAVIGRWHLQALASRKLKTMSLGEMRLAAIARADMFERRLYLLDEVFNSLSDRIAGEVISWISGLSPSAAVLFTGHGAPARQLQLATRTWQVRSGVVTEFEIVPRAQATGADIRVAAPGVPDPVDLVKCDNADFYHDFQPIFKGVSFTLRSGDRILLTGPNGSGKTTLLRILHGDFRPAWQSGTLGFLHALEHETRPQLWRRVQLVAAAHFDYFLPEMTVANVLASRLSGSLYSFPETLPEACDAVVAAFHLKEFLPRHFQTLSEGEKTRVLLARAFLEAAPVYLIDEGFMALSDRFFSQALDYLNALPAEAAVVIAANERILDIRNGLKFRLSDWQLAHGRLSILL</sequence>
<evidence type="ECO:0000313" key="4">
    <source>
        <dbReference type="EMBL" id="AFM14326.1"/>
    </source>
</evidence>
<evidence type="ECO:0000256" key="1">
    <source>
        <dbReference type="ARBA" id="ARBA00022741"/>
    </source>
</evidence>
<dbReference type="AlphaFoldDB" id="I4BAL9"/>
<keyword evidence="1" id="KW-0547">Nucleotide-binding</keyword>
<dbReference type="PANTHER" id="PTHR43158">
    <property type="entry name" value="SKFA PEPTIDE EXPORT ATP-BINDING PROTEIN SKFE"/>
    <property type="match status" value="1"/>
</dbReference>
<reference evidence="4 5" key="1">
    <citation type="submission" date="2012-06" db="EMBL/GenBank/DDBJ databases">
        <title>The complete chromosome of genome of Turneriella parva DSM 21527.</title>
        <authorList>
            <consortium name="US DOE Joint Genome Institute (JGI-PGF)"/>
            <person name="Lucas S."/>
            <person name="Han J."/>
            <person name="Lapidus A."/>
            <person name="Bruce D."/>
            <person name="Goodwin L."/>
            <person name="Pitluck S."/>
            <person name="Peters L."/>
            <person name="Kyrpides N."/>
            <person name="Mavromatis K."/>
            <person name="Ivanova N."/>
            <person name="Mikhailova N."/>
            <person name="Chertkov O."/>
            <person name="Detter J.C."/>
            <person name="Tapia R."/>
            <person name="Han C."/>
            <person name="Land M."/>
            <person name="Hauser L."/>
            <person name="Markowitz V."/>
            <person name="Cheng J.-F."/>
            <person name="Hugenholtz P."/>
            <person name="Woyke T."/>
            <person name="Wu D."/>
            <person name="Gronow S."/>
            <person name="Wellnitz S."/>
            <person name="Brambilla E."/>
            <person name="Klenk H.-P."/>
            <person name="Eisen J.A."/>
        </authorList>
    </citation>
    <scope>NUCLEOTIDE SEQUENCE [LARGE SCALE GENOMIC DNA]</scope>
    <source>
        <strain evidence="5">ATCC BAA-1111 / DSM 21527 / NCTC 11395 / H</strain>
    </source>
</reference>
<dbReference type="Gene3D" id="3.40.50.300">
    <property type="entry name" value="P-loop containing nucleotide triphosphate hydrolases"/>
    <property type="match status" value="2"/>
</dbReference>
<protein>
    <submittedName>
        <fullName evidence="4">ABC transporter related protein</fullName>
    </submittedName>
</protein>
<gene>
    <name evidence="4" type="ordered locus">Turpa_3692</name>
</gene>
<dbReference type="PANTHER" id="PTHR43158:SF2">
    <property type="entry name" value="SKFA PEPTIDE EXPORT ATP-BINDING PROTEIN SKFE"/>
    <property type="match status" value="1"/>
</dbReference>
<dbReference type="GO" id="GO:0016887">
    <property type="term" value="F:ATP hydrolysis activity"/>
    <property type="evidence" value="ECO:0007669"/>
    <property type="project" value="InterPro"/>
</dbReference>
<name>I4BAL9_TURPD</name>
<dbReference type="GO" id="GO:0005524">
    <property type="term" value="F:ATP binding"/>
    <property type="evidence" value="ECO:0007669"/>
    <property type="project" value="UniProtKB-KW"/>
</dbReference>
<dbReference type="InterPro" id="IPR027417">
    <property type="entry name" value="P-loop_NTPase"/>
</dbReference>
<dbReference type="KEGG" id="tpx:Turpa_3692"/>
<organism evidence="4 5">
    <name type="scientific">Turneriella parva (strain ATCC BAA-1111 / DSM 21527 / NCTC 11395 / H)</name>
    <name type="common">Leptospira parva</name>
    <dbReference type="NCBI Taxonomy" id="869212"/>
    <lineage>
        <taxon>Bacteria</taxon>
        <taxon>Pseudomonadati</taxon>
        <taxon>Spirochaetota</taxon>
        <taxon>Spirochaetia</taxon>
        <taxon>Leptospirales</taxon>
        <taxon>Leptospiraceae</taxon>
        <taxon>Turneriella</taxon>
    </lineage>
</organism>
<dbReference type="PROSITE" id="PS50893">
    <property type="entry name" value="ABC_TRANSPORTER_2"/>
    <property type="match status" value="2"/>
</dbReference>
<feature type="domain" description="ABC transporter" evidence="3">
    <location>
        <begin position="256"/>
        <end position="476"/>
    </location>
</feature>